<dbReference type="EMBL" id="JAGFBR010000018">
    <property type="protein sequence ID" value="KAH0449400.1"/>
    <property type="molecule type" value="Genomic_DNA"/>
</dbReference>
<evidence type="ECO:0000256" key="1">
    <source>
        <dbReference type="ARBA" id="ARBA00007626"/>
    </source>
</evidence>
<comment type="caution">
    <text evidence="5">The sequence shown here is derived from an EMBL/GenBank/DDBJ whole genome shotgun (WGS) entry which is preliminary data.</text>
</comment>
<name>A0AAV7FKE1_DENCH</name>
<evidence type="ECO:0000256" key="2">
    <source>
        <dbReference type="ARBA" id="ARBA00022737"/>
    </source>
</evidence>
<feature type="repeat" description="PPR" evidence="3">
    <location>
        <begin position="9"/>
        <end position="43"/>
    </location>
</feature>
<evidence type="ECO:0008006" key="7">
    <source>
        <dbReference type="Google" id="ProtNLM"/>
    </source>
</evidence>
<comment type="similarity">
    <text evidence="1">Belongs to the PPR family. P subfamily.</text>
</comment>
<reference evidence="5 6" key="1">
    <citation type="journal article" date="2021" name="Hortic Res">
        <title>Chromosome-scale assembly of the Dendrobium chrysotoxum genome enhances the understanding of orchid evolution.</title>
        <authorList>
            <person name="Zhang Y."/>
            <person name="Zhang G.Q."/>
            <person name="Zhang D."/>
            <person name="Liu X.D."/>
            <person name="Xu X.Y."/>
            <person name="Sun W.H."/>
            <person name="Yu X."/>
            <person name="Zhu X."/>
            <person name="Wang Z.W."/>
            <person name="Zhao X."/>
            <person name="Zhong W.Y."/>
            <person name="Chen H."/>
            <person name="Yin W.L."/>
            <person name="Huang T."/>
            <person name="Niu S.C."/>
            <person name="Liu Z.J."/>
        </authorList>
    </citation>
    <scope>NUCLEOTIDE SEQUENCE [LARGE SCALE GENOMIC DNA]</scope>
    <source>
        <strain evidence="5">Lindl</strain>
    </source>
</reference>
<dbReference type="InterPro" id="IPR011990">
    <property type="entry name" value="TPR-like_helical_dom_sf"/>
</dbReference>
<dbReference type="Proteomes" id="UP000775213">
    <property type="component" value="Unassembled WGS sequence"/>
</dbReference>
<dbReference type="NCBIfam" id="TIGR00756">
    <property type="entry name" value="PPR"/>
    <property type="match status" value="2"/>
</dbReference>
<organism evidence="5 6">
    <name type="scientific">Dendrobium chrysotoxum</name>
    <name type="common">Orchid</name>
    <dbReference type="NCBI Taxonomy" id="161865"/>
    <lineage>
        <taxon>Eukaryota</taxon>
        <taxon>Viridiplantae</taxon>
        <taxon>Streptophyta</taxon>
        <taxon>Embryophyta</taxon>
        <taxon>Tracheophyta</taxon>
        <taxon>Spermatophyta</taxon>
        <taxon>Magnoliopsida</taxon>
        <taxon>Liliopsida</taxon>
        <taxon>Asparagales</taxon>
        <taxon>Orchidaceae</taxon>
        <taxon>Epidendroideae</taxon>
        <taxon>Malaxideae</taxon>
        <taxon>Dendrobiinae</taxon>
        <taxon>Dendrobium</taxon>
    </lineage>
</organism>
<dbReference type="Gene3D" id="1.25.40.10">
    <property type="entry name" value="Tetratricopeptide repeat domain"/>
    <property type="match status" value="1"/>
</dbReference>
<proteinExistence type="inferred from homology"/>
<feature type="repeat" description="PPR" evidence="3">
    <location>
        <begin position="44"/>
        <end position="78"/>
    </location>
</feature>
<accession>A0AAV7FKE1</accession>
<dbReference type="InterPro" id="IPR002885">
    <property type="entry name" value="PPR_rpt"/>
</dbReference>
<dbReference type="PANTHER" id="PTHR47447">
    <property type="entry name" value="OS03G0856100 PROTEIN"/>
    <property type="match status" value="1"/>
</dbReference>
<dbReference type="Pfam" id="PF13041">
    <property type="entry name" value="PPR_2"/>
    <property type="match status" value="1"/>
</dbReference>
<keyword evidence="6" id="KW-1185">Reference proteome</keyword>
<evidence type="ECO:0000256" key="4">
    <source>
        <dbReference type="SAM" id="MobiDB-lite"/>
    </source>
</evidence>
<dbReference type="PANTHER" id="PTHR47447:SF17">
    <property type="entry name" value="OS12G0638900 PROTEIN"/>
    <property type="match status" value="1"/>
</dbReference>
<evidence type="ECO:0000256" key="3">
    <source>
        <dbReference type="PROSITE-ProRule" id="PRU00708"/>
    </source>
</evidence>
<dbReference type="PROSITE" id="PS51375">
    <property type="entry name" value="PPR"/>
    <property type="match status" value="2"/>
</dbReference>
<evidence type="ECO:0000313" key="5">
    <source>
        <dbReference type="EMBL" id="KAH0449400.1"/>
    </source>
</evidence>
<keyword evidence="2" id="KW-0677">Repeat</keyword>
<dbReference type="AlphaFoldDB" id="A0AAV7FKE1"/>
<protein>
    <recommendedName>
        <fullName evidence="7">Pentatricopeptide repeat-containing protein</fullName>
    </recommendedName>
</protein>
<sequence length="203" mass="23044">MIEFGFKPCVITYTSLIEAYCLERDFQKAEAVLDEMRIQGCQPNVITYTIIMHSFGKAKETQAAFSVLNKMKIDGCLPDASVYNSLIYIFAKAAMFGALDIVIDDVQYVQLYFDDVQHSQCYLMFFNTLMWFTAIVVDVLQGPKGYIKCERIAANANAHKLHQEIPAATWSTRTQQPAAPSTRGLQRFPANRMMNGERNGREK</sequence>
<feature type="region of interest" description="Disordered" evidence="4">
    <location>
        <begin position="171"/>
        <end position="203"/>
    </location>
</feature>
<evidence type="ECO:0000313" key="6">
    <source>
        <dbReference type="Proteomes" id="UP000775213"/>
    </source>
</evidence>
<gene>
    <name evidence="5" type="ORF">IEQ34_020092</name>
</gene>